<comment type="caution">
    <text evidence="1">The sequence shown here is derived from an EMBL/GenBank/DDBJ whole genome shotgun (WGS) entry which is preliminary data.</text>
</comment>
<gene>
    <name evidence="1" type="ORF">OS889_13705</name>
</gene>
<evidence type="ECO:0000313" key="1">
    <source>
        <dbReference type="EMBL" id="MFA1612053.1"/>
    </source>
</evidence>
<keyword evidence="2" id="KW-1185">Reference proteome</keyword>
<protein>
    <submittedName>
        <fullName evidence="1">Uncharacterized protein</fullName>
    </submittedName>
</protein>
<reference evidence="1 2" key="1">
    <citation type="submission" date="2024-08" db="EMBL/GenBank/DDBJ databases">
        <title>Halobellus sp. MBLA0158 whole genome sequence.</title>
        <authorList>
            <person name="Hwang C.Y."/>
            <person name="Cho E.-S."/>
            <person name="Seo M.-J."/>
        </authorList>
    </citation>
    <scope>NUCLEOTIDE SEQUENCE [LARGE SCALE GENOMIC DNA]</scope>
    <source>
        <strain evidence="1 2">MBLA0158</strain>
    </source>
</reference>
<dbReference type="AlphaFoldDB" id="A0ABD5MHU9"/>
<accession>A0ABD5MHU9</accession>
<proteinExistence type="predicted"/>
<name>A0ABD5MHU9_9EURY</name>
<dbReference type="Proteomes" id="UP001570511">
    <property type="component" value="Unassembled WGS sequence"/>
</dbReference>
<dbReference type="RefSeq" id="WP_372390647.1">
    <property type="nucleotide sequence ID" value="NZ_JBGNYA010000001.1"/>
</dbReference>
<dbReference type="EMBL" id="JBGNYA010000001">
    <property type="protein sequence ID" value="MFA1612053.1"/>
    <property type="molecule type" value="Genomic_DNA"/>
</dbReference>
<organism evidence="1 2">
    <name type="scientific">Halobellus rubicundus</name>
    <dbReference type="NCBI Taxonomy" id="2996466"/>
    <lineage>
        <taxon>Archaea</taxon>
        <taxon>Methanobacteriati</taxon>
        <taxon>Methanobacteriota</taxon>
        <taxon>Stenosarchaea group</taxon>
        <taxon>Halobacteria</taxon>
        <taxon>Halobacteriales</taxon>
        <taxon>Haloferacaceae</taxon>
        <taxon>Halobellus</taxon>
    </lineage>
</organism>
<sequence>MGSPQVDWTLEHLASVADAQPDAHPLVRVDRDDAEVFGAGDTVDMSAPIRDRKAALKKANYVGATLASSERSPIGTEYDYRVDDVVRVRVEGLHHSEWGHIDPTGGKGVLFSDLVNTIQNAIDSQAAFPQVAVPDTQYTHLLITNDDPQSAEYADFYRYSFDIEFSGYADR</sequence>
<evidence type="ECO:0000313" key="2">
    <source>
        <dbReference type="Proteomes" id="UP001570511"/>
    </source>
</evidence>